<feature type="compositionally biased region" description="Low complexity" evidence="2">
    <location>
        <begin position="361"/>
        <end position="372"/>
    </location>
</feature>
<evidence type="ECO:0000259" key="3">
    <source>
        <dbReference type="PROSITE" id="PS50103"/>
    </source>
</evidence>
<feature type="region of interest" description="Disordered" evidence="2">
    <location>
        <begin position="586"/>
        <end position="612"/>
    </location>
</feature>
<evidence type="ECO:0000313" key="5">
    <source>
        <dbReference type="Proteomes" id="UP001189429"/>
    </source>
</evidence>
<feature type="compositionally biased region" description="Low complexity" evidence="2">
    <location>
        <begin position="310"/>
        <end position="320"/>
    </location>
</feature>
<dbReference type="PROSITE" id="PS50103">
    <property type="entry name" value="ZF_C3H1"/>
    <property type="match status" value="1"/>
</dbReference>
<name>A0ABN9WVD7_9DINO</name>
<proteinExistence type="predicted"/>
<keyword evidence="5" id="KW-1185">Reference proteome</keyword>
<feature type="region of interest" description="Disordered" evidence="2">
    <location>
        <begin position="247"/>
        <end position="273"/>
    </location>
</feature>
<sequence>MPSWLKRSFVVPFRFLATFSLFQDIRRAVWASGRERLDRDPPCVCPEGLRAYPTRGAMGQSCPCMAGALGARPPPRAEQKSTRPPATSAEAATHEPASSGSVEGPASPGAVPEETAAAPDVREGAREGLGAPAAVAPTAAPEDLEAAREGAGALAAAALAAAPPAAAPPAARSPKQKAPPPELQQLDESSSEEGDEIFPVAELGPDGLPSVGSVDHDKGECKRCCFFPKGRCTNGHDCQFCHFDHEKRKRLKKKKKRGTGSEAPTPSSAAGSLLTPAGGLLSPGMMLAGATLPHSPVMGELMPTTPLVLGPPSAAMTPMSPSAPPMTPMSPSAPPAGPPQLCGLRSTEPPPPPPEAPSVQAAVERAGGAPAPGAAPPSPAAERPAESAPEAAIDLAGQGPTAPAAAAGRAEGAGDAAAPATPAKRPPALAAGTLGSVDDEEGAGKPDVPKPILATPTGAGGKPVTLEALLGASEPKAAPASAEELPFWTPTPSSACGGSAAPLAGPWGWPASPYGTLQPGWPFPSGPCAAGVLPTTPVGAGGAPLAAAAVPVLPFGGLQPPPSGLERDSPRSVILTLSGAWGALAPKTPQAEEHAPAVVDSGAEPVAAPGPRFTRRELLDFRKVSGDRPDFKMRAQRVKRR</sequence>
<feature type="region of interest" description="Disordered" evidence="2">
    <location>
        <begin position="308"/>
        <end position="459"/>
    </location>
</feature>
<evidence type="ECO:0000256" key="1">
    <source>
        <dbReference type="PROSITE-ProRule" id="PRU00723"/>
    </source>
</evidence>
<keyword evidence="1" id="KW-0863">Zinc-finger</keyword>
<protein>
    <recommendedName>
        <fullName evidence="3">C3H1-type domain-containing protein</fullName>
    </recommendedName>
</protein>
<dbReference type="EMBL" id="CAUYUJ010019392">
    <property type="protein sequence ID" value="CAK0890806.1"/>
    <property type="molecule type" value="Genomic_DNA"/>
</dbReference>
<feature type="region of interest" description="Disordered" evidence="2">
    <location>
        <begin position="72"/>
        <end position="121"/>
    </location>
</feature>
<dbReference type="Proteomes" id="UP001189429">
    <property type="component" value="Unassembled WGS sequence"/>
</dbReference>
<accession>A0ABN9WVD7</accession>
<dbReference type="InterPro" id="IPR000571">
    <property type="entry name" value="Znf_CCCH"/>
</dbReference>
<organism evidence="4 5">
    <name type="scientific">Prorocentrum cordatum</name>
    <dbReference type="NCBI Taxonomy" id="2364126"/>
    <lineage>
        <taxon>Eukaryota</taxon>
        <taxon>Sar</taxon>
        <taxon>Alveolata</taxon>
        <taxon>Dinophyceae</taxon>
        <taxon>Prorocentrales</taxon>
        <taxon>Prorocentraceae</taxon>
        <taxon>Prorocentrum</taxon>
    </lineage>
</organism>
<feature type="domain" description="C3H1-type" evidence="3">
    <location>
        <begin position="223"/>
        <end position="245"/>
    </location>
</feature>
<reference evidence="4" key="1">
    <citation type="submission" date="2023-10" db="EMBL/GenBank/DDBJ databases">
        <authorList>
            <person name="Chen Y."/>
            <person name="Shah S."/>
            <person name="Dougan E. K."/>
            <person name="Thang M."/>
            <person name="Chan C."/>
        </authorList>
    </citation>
    <scope>NUCLEOTIDE SEQUENCE [LARGE SCALE GENOMIC DNA]</scope>
</reference>
<keyword evidence="1" id="KW-0479">Metal-binding</keyword>
<feature type="compositionally biased region" description="Pro residues" evidence="2">
    <location>
        <begin position="321"/>
        <end position="338"/>
    </location>
</feature>
<gene>
    <name evidence="4" type="ORF">PCOR1329_LOCUS70909</name>
</gene>
<evidence type="ECO:0000313" key="4">
    <source>
        <dbReference type="EMBL" id="CAK0890806.1"/>
    </source>
</evidence>
<feature type="compositionally biased region" description="Low complexity" evidence="2">
    <location>
        <begin position="380"/>
        <end position="431"/>
    </location>
</feature>
<keyword evidence="1" id="KW-0862">Zinc</keyword>
<feature type="region of interest" description="Disordered" evidence="2">
    <location>
        <begin position="165"/>
        <end position="194"/>
    </location>
</feature>
<feature type="zinc finger region" description="C3H1-type" evidence="1">
    <location>
        <begin position="223"/>
        <end position="245"/>
    </location>
</feature>
<feature type="compositionally biased region" description="Basic residues" evidence="2">
    <location>
        <begin position="247"/>
        <end position="258"/>
    </location>
</feature>
<evidence type="ECO:0000256" key="2">
    <source>
        <dbReference type="SAM" id="MobiDB-lite"/>
    </source>
</evidence>
<comment type="caution">
    <text evidence="4">The sequence shown here is derived from an EMBL/GenBank/DDBJ whole genome shotgun (WGS) entry which is preliminary data.</text>
</comment>